<dbReference type="EMBL" id="KF900944">
    <property type="protein sequence ID" value="AIF12378.1"/>
    <property type="molecule type" value="Genomic_DNA"/>
</dbReference>
<evidence type="ECO:0000256" key="2">
    <source>
        <dbReference type="ARBA" id="ARBA00022741"/>
    </source>
</evidence>
<name>A0A075HEN9_9ARCH</name>
<dbReference type="GO" id="GO:0006529">
    <property type="term" value="P:asparagine biosynthetic process"/>
    <property type="evidence" value="ECO:0007669"/>
    <property type="project" value="InterPro"/>
</dbReference>
<dbReference type="GO" id="GO:0005524">
    <property type="term" value="F:ATP binding"/>
    <property type="evidence" value="ECO:0007669"/>
    <property type="project" value="UniProtKB-KW"/>
</dbReference>
<keyword evidence="1 5" id="KW-0436">Ligase</keyword>
<dbReference type="GO" id="GO:0005829">
    <property type="term" value="C:cytosol"/>
    <property type="evidence" value="ECO:0007669"/>
    <property type="project" value="TreeGrafter"/>
</dbReference>
<proteinExistence type="predicted"/>
<reference evidence="5" key="1">
    <citation type="journal article" date="2014" name="Genome Biol. Evol.">
        <title>Pangenome evidence for extensive interdomain horizontal transfer affecting lineage core and shell genes in uncultured planktonic thaumarchaeota and euryarchaeota.</title>
        <authorList>
            <person name="Deschamps P."/>
            <person name="Zivanovic Y."/>
            <person name="Moreira D."/>
            <person name="Rodriguez-Valera F."/>
            <person name="Lopez-Garcia P."/>
        </authorList>
    </citation>
    <scope>NUCLEOTIDE SEQUENCE</scope>
</reference>
<feature type="domain" description="Glutamine amidotransferase type-2" evidence="4">
    <location>
        <begin position="1"/>
        <end position="96"/>
    </location>
</feature>
<dbReference type="SUPFAM" id="SSF52402">
    <property type="entry name" value="Adenine nucleotide alpha hydrolases-like"/>
    <property type="match status" value="1"/>
</dbReference>
<dbReference type="EC" id="6.3.5.4" evidence="5"/>
<dbReference type="Gene3D" id="3.60.20.10">
    <property type="entry name" value="Glutamine Phosphoribosylpyrophosphate, subunit 1, domain 1"/>
    <property type="match status" value="1"/>
</dbReference>
<organism evidence="5">
    <name type="scientific">uncultured marine thaumarchaeote KM3_55_F05</name>
    <dbReference type="NCBI Taxonomy" id="1456198"/>
    <lineage>
        <taxon>Archaea</taxon>
        <taxon>Nitrososphaerota</taxon>
        <taxon>environmental samples</taxon>
    </lineage>
</organism>
<dbReference type="InterPro" id="IPR050795">
    <property type="entry name" value="Asn_Synthetase"/>
</dbReference>
<keyword evidence="3" id="KW-0067">ATP-binding</keyword>
<dbReference type="InterPro" id="IPR001962">
    <property type="entry name" value="Asn_synthase"/>
</dbReference>
<evidence type="ECO:0000256" key="1">
    <source>
        <dbReference type="ARBA" id="ARBA00022598"/>
    </source>
</evidence>
<sequence>MPIHGELYQDLDAKAQKEILKSQNVLATIGEGAYALVEGDSNSLSFLRDPLGTRPLFAGKSPNLIGVASERKALRVLGLPTVSVISPGQVQRIGFDNEQEKVMPRTLPKETSSPKAPSAPEEVIRLLQRSIKLRLKGIGKLGIAFSGGLDSSLLSCIASQYSEVLLISVFTRGSHDQIKARSAARILDFELVEMEVSKEELIKVGEKMICITEHDRTGDVSIASILHLASCLARRERCERFFVGQLADELFGGYHRYISTLQRLGTRATLSEMEADVKNAHSANFERDEAAVSPCHELTLPYASLPLVTYCFSLPMKYKIDLESARRKILLRDAAQLAGVPEEIAMAPKKALQYSSGASKVFRKHLNPHPPRGLSL</sequence>
<evidence type="ECO:0000313" key="5">
    <source>
        <dbReference type="EMBL" id="AIF12378.1"/>
    </source>
</evidence>
<dbReference type="AlphaFoldDB" id="A0A075HEN9"/>
<protein>
    <submittedName>
        <fullName evidence="5">Asparagine synthetase (AsnB, ASNS)</fullName>
        <ecNumber evidence="5">6.3.5.4</ecNumber>
    </submittedName>
</protein>
<dbReference type="InterPro" id="IPR014729">
    <property type="entry name" value="Rossmann-like_a/b/a_fold"/>
</dbReference>
<keyword evidence="2" id="KW-0547">Nucleotide-binding</keyword>
<dbReference type="CDD" id="cd01991">
    <property type="entry name" value="Asn_synthase_B_C"/>
    <property type="match status" value="1"/>
</dbReference>
<dbReference type="Gene3D" id="3.40.50.620">
    <property type="entry name" value="HUPs"/>
    <property type="match status" value="1"/>
</dbReference>
<dbReference type="Pfam" id="PF00733">
    <property type="entry name" value="Asn_synthase"/>
    <property type="match status" value="2"/>
</dbReference>
<dbReference type="InterPro" id="IPR017932">
    <property type="entry name" value="GATase_2_dom"/>
</dbReference>
<dbReference type="PANTHER" id="PTHR11772">
    <property type="entry name" value="ASPARAGINE SYNTHETASE"/>
    <property type="match status" value="1"/>
</dbReference>
<evidence type="ECO:0000256" key="3">
    <source>
        <dbReference type="ARBA" id="ARBA00022840"/>
    </source>
</evidence>
<dbReference type="InterPro" id="IPR029055">
    <property type="entry name" value="Ntn_hydrolases_N"/>
</dbReference>
<dbReference type="PANTHER" id="PTHR11772:SF2">
    <property type="entry name" value="ASPARAGINE SYNTHETASE [GLUTAMINE-HYDROLYZING]"/>
    <property type="match status" value="1"/>
</dbReference>
<gene>
    <name evidence="5" type="primary">ASNS</name>
    <name evidence="5" type="synonym">asnB</name>
</gene>
<evidence type="ECO:0000259" key="4">
    <source>
        <dbReference type="PROSITE" id="PS51278"/>
    </source>
</evidence>
<dbReference type="GO" id="GO:0004066">
    <property type="term" value="F:asparagine synthase (glutamine-hydrolyzing) activity"/>
    <property type="evidence" value="ECO:0007669"/>
    <property type="project" value="UniProtKB-EC"/>
</dbReference>
<accession>A0A075HEN9</accession>
<dbReference type="SUPFAM" id="SSF56235">
    <property type="entry name" value="N-terminal nucleophile aminohydrolases (Ntn hydrolases)"/>
    <property type="match status" value="1"/>
</dbReference>
<dbReference type="PROSITE" id="PS51278">
    <property type="entry name" value="GATASE_TYPE_2"/>
    <property type="match status" value="1"/>
</dbReference>